<dbReference type="RefSeq" id="WP_289455760.1">
    <property type="nucleotide sequence ID" value="NZ_JAUCGQ010000001.1"/>
</dbReference>
<protein>
    <submittedName>
        <fullName evidence="2">DUF4203 domain-containing protein</fullName>
    </submittedName>
</protein>
<name>A0ABT7SGI7_9CELL</name>
<evidence type="ECO:0000313" key="2">
    <source>
        <dbReference type="EMBL" id="MDM7855309.1"/>
    </source>
</evidence>
<sequence length="201" mass="20953">MLRGLVVALVGALLCFYGIRSVHLAVLGSGFAIGFLVGDASGQSVGPALLWGLCGAVIAWVLVSVVFRLATFFVGLATGAVVGAKLWSALGNDQTSVLLGVVVVLALAALGAELAVRFRRRALLWETALGGASIILSGLAIMWPSVLGAFAHPDDGWQQWLMLAAWLALSACGWYVQRRLFRRQLGLAPLPPKAPAAPPAA</sequence>
<accession>A0ABT7SGI7</accession>
<keyword evidence="1" id="KW-1133">Transmembrane helix</keyword>
<organism evidence="2 3">
    <name type="scientific">Cellulomonas alba</name>
    <dbReference type="NCBI Taxonomy" id="3053467"/>
    <lineage>
        <taxon>Bacteria</taxon>
        <taxon>Bacillati</taxon>
        <taxon>Actinomycetota</taxon>
        <taxon>Actinomycetes</taxon>
        <taxon>Micrococcales</taxon>
        <taxon>Cellulomonadaceae</taxon>
        <taxon>Cellulomonas</taxon>
    </lineage>
</organism>
<evidence type="ECO:0000313" key="3">
    <source>
        <dbReference type="Proteomes" id="UP001529338"/>
    </source>
</evidence>
<feature type="transmembrane region" description="Helical" evidence="1">
    <location>
        <begin position="128"/>
        <end position="151"/>
    </location>
</feature>
<feature type="transmembrane region" description="Helical" evidence="1">
    <location>
        <begin position="72"/>
        <end position="90"/>
    </location>
</feature>
<comment type="caution">
    <text evidence="2">The sequence shown here is derived from an EMBL/GenBank/DDBJ whole genome shotgun (WGS) entry which is preliminary data.</text>
</comment>
<proteinExistence type="predicted"/>
<keyword evidence="3" id="KW-1185">Reference proteome</keyword>
<keyword evidence="1" id="KW-0812">Transmembrane</keyword>
<feature type="transmembrane region" description="Helical" evidence="1">
    <location>
        <begin position="48"/>
        <end position="67"/>
    </location>
</feature>
<feature type="transmembrane region" description="Helical" evidence="1">
    <location>
        <begin position="157"/>
        <end position="176"/>
    </location>
</feature>
<reference evidence="2 3" key="1">
    <citation type="submission" date="2023-06" db="EMBL/GenBank/DDBJ databases">
        <title>Cellulomonas sp. MW4 Whole genome sequence.</title>
        <authorList>
            <person name="Park S."/>
        </authorList>
    </citation>
    <scope>NUCLEOTIDE SEQUENCE [LARGE SCALE GENOMIC DNA]</scope>
    <source>
        <strain evidence="2 3">MW4</strain>
    </source>
</reference>
<dbReference type="EMBL" id="JAUCGQ010000001">
    <property type="protein sequence ID" value="MDM7855309.1"/>
    <property type="molecule type" value="Genomic_DNA"/>
</dbReference>
<gene>
    <name evidence="2" type="ORF">QRT04_10235</name>
</gene>
<dbReference type="Proteomes" id="UP001529338">
    <property type="component" value="Unassembled WGS sequence"/>
</dbReference>
<feature type="transmembrane region" description="Helical" evidence="1">
    <location>
        <begin position="96"/>
        <end position="116"/>
    </location>
</feature>
<keyword evidence="1" id="KW-0472">Membrane</keyword>
<evidence type="ECO:0000256" key="1">
    <source>
        <dbReference type="SAM" id="Phobius"/>
    </source>
</evidence>